<name>B8GIQ2_METPE</name>
<dbReference type="STRING" id="521011.Mpal_1552"/>
<dbReference type="Proteomes" id="UP000002457">
    <property type="component" value="Chromosome"/>
</dbReference>
<dbReference type="GeneID" id="7271097"/>
<evidence type="ECO:0000313" key="1">
    <source>
        <dbReference type="EMBL" id="ACL16865.1"/>
    </source>
</evidence>
<reference evidence="1 2" key="1">
    <citation type="journal article" date="2015" name="Genome Announc.">
        <title>Complete Genome Sequence of Methanosphaerula palustris E1-9CT, a Hydrogenotrophic Methanogen Isolated from a Minerotrophic Fen Peatland.</title>
        <authorList>
            <person name="Cadillo-Quiroz H."/>
            <person name="Browne P."/>
            <person name="Kyrpides N."/>
            <person name="Woyke T."/>
            <person name="Goodwin L."/>
            <person name="Detter C."/>
            <person name="Yavitt J.B."/>
            <person name="Zinder S.H."/>
        </authorList>
    </citation>
    <scope>NUCLEOTIDE SEQUENCE [LARGE SCALE GENOMIC DNA]</scope>
    <source>
        <strain evidence="2">ATCC BAA-1556 / DSM 19958 / E1-9c</strain>
    </source>
</reference>
<proteinExistence type="predicted"/>
<organism evidence="1 2">
    <name type="scientific">Methanosphaerula palustris (strain ATCC BAA-1556 / DSM 19958 / E1-9c)</name>
    <dbReference type="NCBI Taxonomy" id="521011"/>
    <lineage>
        <taxon>Archaea</taxon>
        <taxon>Methanobacteriati</taxon>
        <taxon>Methanobacteriota</taxon>
        <taxon>Stenosarchaea group</taxon>
        <taxon>Methanomicrobia</taxon>
        <taxon>Methanomicrobiales</taxon>
        <taxon>Methanoregulaceae</taxon>
        <taxon>Methanosphaerula</taxon>
    </lineage>
</organism>
<protein>
    <submittedName>
        <fullName evidence="1">Uncharacterized protein</fullName>
    </submittedName>
</protein>
<dbReference type="RefSeq" id="WP_012618184.1">
    <property type="nucleotide sequence ID" value="NC_011832.1"/>
</dbReference>
<sequence length="98" mass="10917">MKTLELQKDQAKGSAKVACGERLVSAYSDCAYCRHCTGVRVGRRVIQTPQSQAFMEIRRGTAPDENLMNAALMFNTYVRDGSAIECDDDDGTGFQQRY</sequence>
<keyword evidence="2" id="KW-1185">Reference proteome</keyword>
<dbReference type="EMBL" id="CP001338">
    <property type="protein sequence ID" value="ACL16865.1"/>
    <property type="molecule type" value="Genomic_DNA"/>
</dbReference>
<dbReference type="eggNOG" id="arCOG05304">
    <property type="taxonomic scope" value="Archaea"/>
</dbReference>
<dbReference type="OrthoDB" id="108487at2157"/>
<gene>
    <name evidence="1" type="ordered locus">Mpal_1552</name>
</gene>
<dbReference type="HOGENOM" id="CLU_157710_0_0_2"/>
<evidence type="ECO:0000313" key="2">
    <source>
        <dbReference type="Proteomes" id="UP000002457"/>
    </source>
</evidence>
<accession>B8GIQ2</accession>
<dbReference type="KEGG" id="mpl:Mpal_1552"/>
<dbReference type="AlphaFoldDB" id="B8GIQ2"/>